<dbReference type="Proteomes" id="UP001271725">
    <property type="component" value="Unassembled WGS sequence"/>
</dbReference>
<gene>
    <name evidence="1" type="ORF">SJ265_18970</name>
</gene>
<evidence type="ECO:0000313" key="2">
    <source>
        <dbReference type="Proteomes" id="UP001271725"/>
    </source>
</evidence>
<sequence>RIDSSKPTCRQNRCCKNGSDHRFRFLPGSVESAVPLKVSGVEVATQAWVLQNFVQNIDLTAPAEVGFWDGRGYPRGTDGAAMYNFNMVGGSSNVGNFIVRYTRKQVNNTWYVIN</sequence>
<name>A0AAW9EV39_9ENTR</name>
<feature type="non-terminal residue" evidence="1">
    <location>
        <position position="1"/>
    </location>
</feature>
<dbReference type="EMBL" id="JAXABJ010000015">
    <property type="protein sequence ID" value="MDX7149862.1"/>
    <property type="molecule type" value="Genomic_DNA"/>
</dbReference>
<reference evidence="1" key="1">
    <citation type="submission" date="2023-11" db="EMBL/GenBank/DDBJ databases">
        <title>Detection of rare carbapenemases in Enterobacterales - comparison of two colorimetric and two CIM-based carbapenemase assays.</title>
        <authorList>
            <person name="Schaffarczyk L."/>
            <person name="Noster J."/>
            <person name="Stelzer Y."/>
            <person name="Sattler J."/>
            <person name="Gatermann S."/>
            <person name="Hamprecht A."/>
        </authorList>
    </citation>
    <scope>NUCLEOTIDE SEQUENCE</scope>
    <source>
        <strain evidence="1">CIM-Carb-133</strain>
    </source>
</reference>
<comment type="caution">
    <text evidence="1">The sequence shown here is derived from an EMBL/GenBank/DDBJ whole genome shotgun (WGS) entry which is preliminary data.</text>
</comment>
<organism evidence="1 2">
    <name type="scientific">Citrobacter portucalensis</name>
    <dbReference type="NCBI Taxonomy" id="1639133"/>
    <lineage>
        <taxon>Bacteria</taxon>
        <taxon>Pseudomonadati</taxon>
        <taxon>Pseudomonadota</taxon>
        <taxon>Gammaproteobacteria</taxon>
        <taxon>Enterobacterales</taxon>
        <taxon>Enterobacteriaceae</taxon>
        <taxon>Citrobacter</taxon>
        <taxon>Citrobacter freundii complex</taxon>
    </lineage>
</organism>
<accession>A0AAW9EV39</accession>
<evidence type="ECO:0008006" key="3">
    <source>
        <dbReference type="Google" id="ProtNLM"/>
    </source>
</evidence>
<protein>
    <recommendedName>
        <fullName evidence="3">Phage tail protein</fullName>
    </recommendedName>
</protein>
<dbReference type="AlphaFoldDB" id="A0AAW9EV39"/>
<proteinExistence type="predicted"/>
<evidence type="ECO:0000313" key="1">
    <source>
        <dbReference type="EMBL" id="MDX7149862.1"/>
    </source>
</evidence>